<accession>A0A2P2K342</accession>
<dbReference type="AlphaFoldDB" id="A0A2P2K342"/>
<name>A0A2P2K342_RHIMU</name>
<sequence length="35" mass="4202">MRQALRKFKPSVQLQRSLLKNYVQHISPQRVYNSS</sequence>
<evidence type="ECO:0000313" key="1">
    <source>
        <dbReference type="EMBL" id="MBX00140.1"/>
    </source>
</evidence>
<proteinExistence type="predicted"/>
<organism evidence="1">
    <name type="scientific">Rhizophora mucronata</name>
    <name type="common">Asiatic mangrove</name>
    <dbReference type="NCBI Taxonomy" id="61149"/>
    <lineage>
        <taxon>Eukaryota</taxon>
        <taxon>Viridiplantae</taxon>
        <taxon>Streptophyta</taxon>
        <taxon>Embryophyta</taxon>
        <taxon>Tracheophyta</taxon>
        <taxon>Spermatophyta</taxon>
        <taxon>Magnoliopsida</taxon>
        <taxon>eudicotyledons</taxon>
        <taxon>Gunneridae</taxon>
        <taxon>Pentapetalae</taxon>
        <taxon>rosids</taxon>
        <taxon>fabids</taxon>
        <taxon>Malpighiales</taxon>
        <taxon>Rhizophoraceae</taxon>
        <taxon>Rhizophora</taxon>
    </lineage>
</organism>
<dbReference type="EMBL" id="GGEC01019656">
    <property type="protein sequence ID" value="MBX00140.1"/>
    <property type="molecule type" value="Transcribed_RNA"/>
</dbReference>
<reference evidence="1" key="1">
    <citation type="submission" date="2018-02" db="EMBL/GenBank/DDBJ databases">
        <title>Rhizophora mucronata_Transcriptome.</title>
        <authorList>
            <person name="Meera S.P."/>
            <person name="Sreeshan A."/>
            <person name="Augustine A."/>
        </authorList>
    </citation>
    <scope>NUCLEOTIDE SEQUENCE</scope>
    <source>
        <tissue evidence="1">Leaf</tissue>
    </source>
</reference>
<protein>
    <submittedName>
        <fullName evidence="1">Uncharacterized protein</fullName>
    </submittedName>
</protein>